<evidence type="ECO:0000256" key="7">
    <source>
        <dbReference type="RuleBase" id="RU361201"/>
    </source>
</evidence>
<accession>A0A4P6XLK8</accession>
<comment type="subcellular location">
    <subcellularLocation>
        <location evidence="1 7">Preautophagosomal structure membrane</location>
        <topology evidence="1 7">Peripheral membrane protein</topology>
    </subcellularLocation>
</comment>
<dbReference type="GO" id="GO:0034045">
    <property type="term" value="C:phagophore assembly site membrane"/>
    <property type="evidence" value="ECO:0007669"/>
    <property type="project" value="UniProtKB-SubCell"/>
</dbReference>
<dbReference type="GO" id="GO:0015031">
    <property type="term" value="P:protein transport"/>
    <property type="evidence" value="ECO:0007669"/>
    <property type="project" value="UniProtKB-KW"/>
</dbReference>
<dbReference type="GO" id="GO:0000422">
    <property type="term" value="P:autophagy of mitochondrion"/>
    <property type="evidence" value="ECO:0007669"/>
    <property type="project" value="TreeGrafter"/>
</dbReference>
<evidence type="ECO:0000313" key="10">
    <source>
        <dbReference type="Proteomes" id="UP000292447"/>
    </source>
</evidence>
<keyword evidence="6 7" id="KW-0072">Autophagy</keyword>
<evidence type="ECO:0000313" key="9">
    <source>
        <dbReference type="EMBL" id="QBM88262.1"/>
    </source>
</evidence>
<evidence type="ECO:0000256" key="5">
    <source>
        <dbReference type="ARBA" id="ARBA00022786"/>
    </source>
</evidence>
<keyword evidence="5 7" id="KW-0833">Ubl conjugation pathway</keyword>
<name>A0A4P6XLK8_9ASCO</name>
<keyword evidence="7" id="KW-0472">Membrane</keyword>
<evidence type="ECO:0000256" key="6">
    <source>
        <dbReference type="ARBA" id="ARBA00023006"/>
    </source>
</evidence>
<dbReference type="PANTHER" id="PTHR13385:SF0">
    <property type="entry name" value="UBIQUITIN-LIKE PROTEIN ATG12"/>
    <property type="match status" value="1"/>
</dbReference>
<keyword evidence="7" id="KW-0653">Protein transport</keyword>
<dbReference type="GO" id="GO:0034727">
    <property type="term" value="P:piecemeal microautophagy of the nucleus"/>
    <property type="evidence" value="ECO:0007669"/>
    <property type="project" value="TreeGrafter"/>
</dbReference>
<dbReference type="Gene3D" id="3.10.20.90">
    <property type="entry name" value="Phosphatidylinositol 3-kinase Catalytic Subunit, Chain A, domain 1"/>
    <property type="match status" value="1"/>
</dbReference>
<dbReference type="Proteomes" id="UP000292447">
    <property type="component" value="Chromosome III"/>
</dbReference>
<gene>
    <name evidence="9" type="primary">MPUL0C02280</name>
    <name evidence="9" type="ORF">METSCH_C02280</name>
</gene>
<dbReference type="GO" id="GO:0000421">
    <property type="term" value="C:autophagosome membrane"/>
    <property type="evidence" value="ECO:0007669"/>
    <property type="project" value="TreeGrafter"/>
</dbReference>
<dbReference type="Pfam" id="PF04110">
    <property type="entry name" value="APG12"/>
    <property type="match status" value="1"/>
</dbReference>
<evidence type="ECO:0000256" key="8">
    <source>
        <dbReference type="SAM" id="MobiDB-lite"/>
    </source>
</evidence>
<dbReference type="GO" id="GO:0019776">
    <property type="term" value="F:Atg8-family ligase activity"/>
    <property type="evidence" value="ECO:0007669"/>
    <property type="project" value="TreeGrafter"/>
</dbReference>
<dbReference type="GO" id="GO:0061723">
    <property type="term" value="P:glycophagy"/>
    <property type="evidence" value="ECO:0007669"/>
    <property type="project" value="TreeGrafter"/>
</dbReference>
<dbReference type="PANTHER" id="PTHR13385">
    <property type="entry name" value="AUTOPHAGY PROTEIN 12"/>
    <property type="match status" value="1"/>
</dbReference>
<keyword evidence="4 7" id="KW-1017">Isopeptide bond</keyword>
<dbReference type="GO" id="GO:0034274">
    <property type="term" value="C:Atg12-Atg5-Atg16 complex"/>
    <property type="evidence" value="ECO:0007669"/>
    <property type="project" value="TreeGrafter"/>
</dbReference>
<keyword evidence="7" id="KW-0813">Transport</keyword>
<dbReference type="SUPFAM" id="SSF54236">
    <property type="entry name" value="Ubiquitin-like"/>
    <property type="match status" value="1"/>
</dbReference>
<evidence type="ECO:0000256" key="1">
    <source>
        <dbReference type="ARBA" id="ARBA00004623"/>
    </source>
</evidence>
<protein>
    <recommendedName>
        <fullName evidence="3 7">Ubiquitin-like protein ATG12</fullName>
    </recommendedName>
</protein>
<dbReference type="InterPro" id="IPR029071">
    <property type="entry name" value="Ubiquitin-like_domsf"/>
</dbReference>
<sequence>MSALLHSEPEDSSGNSSPNSDSNQEFESPTEEKVPLSTSIMFQRAPKSIQPAKVTKVAIRFLAIGSTPAIHPSAFNIAETQTVATLLSFLMKKLRIKTIHIYVLNSFHPTPDEKIGQLHAMFATNGVLNFSYCESVAFG</sequence>
<feature type="region of interest" description="Disordered" evidence="8">
    <location>
        <begin position="1"/>
        <end position="37"/>
    </location>
</feature>
<dbReference type="GO" id="GO:0097352">
    <property type="term" value="P:autophagosome maturation"/>
    <property type="evidence" value="ECO:0007669"/>
    <property type="project" value="TreeGrafter"/>
</dbReference>
<dbReference type="GO" id="GO:0000045">
    <property type="term" value="P:autophagosome assembly"/>
    <property type="evidence" value="ECO:0007669"/>
    <property type="project" value="InterPro"/>
</dbReference>
<keyword evidence="10" id="KW-1185">Reference proteome</keyword>
<evidence type="ECO:0000256" key="4">
    <source>
        <dbReference type="ARBA" id="ARBA00022499"/>
    </source>
</evidence>
<evidence type="ECO:0000256" key="3">
    <source>
        <dbReference type="ARBA" id="ARBA00015875"/>
    </source>
</evidence>
<comment type="similarity">
    <text evidence="2 7">Belongs to the ATG12 family.</text>
</comment>
<dbReference type="CDD" id="cd01612">
    <property type="entry name" value="Ubl_ATG12"/>
    <property type="match status" value="1"/>
</dbReference>
<dbReference type="InterPro" id="IPR007242">
    <property type="entry name" value="Atg12"/>
</dbReference>
<comment type="function">
    <text evidence="7">Ubiquitin-like protein involved in cytoplasm to vacuole transport (Cvt), autophagy vesicles formation, mitophagy, and nucleophagy.</text>
</comment>
<dbReference type="STRING" id="2163413.A0A4P6XLK8"/>
<proteinExistence type="inferred from homology"/>
<dbReference type="AlphaFoldDB" id="A0A4P6XLK8"/>
<organism evidence="9 10">
    <name type="scientific">Metschnikowia aff. pulcherrima</name>
    <dbReference type="NCBI Taxonomy" id="2163413"/>
    <lineage>
        <taxon>Eukaryota</taxon>
        <taxon>Fungi</taxon>
        <taxon>Dikarya</taxon>
        <taxon>Ascomycota</taxon>
        <taxon>Saccharomycotina</taxon>
        <taxon>Pichiomycetes</taxon>
        <taxon>Metschnikowiaceae</taxon>
        <taxon>Metschnikowia</taxon>
    </lineage>
</organism>
<feature type="compositionally biased region" description="Low complexity" evidence="8">
    <location>
        <begin position="12"/>
        <end position="22"/>
    </location>
</feature>
<comment type="subunit">
    <text evidence="7">Forms a conjugate with ATG5.</text>
</comment>
<evidence type="ECO:0000256" key="2">
    <source>
        <dbReference type="ARBA" id="ARBA00007778"/>
    </source>
</evidence>
<dbReference type="EMBL" id="CP034458">
    <property type="protein sequence ID" value="QBM88262.1"/>
    <property type="molecule type" value="Genomic_DNA"/>
</dbReference>
<reference evidence="10" key="1">
    <citation type="submission" date="2019-03" db="EMBL/GenBank/DDBJ databases">
        <title>Snf2 controls pulcherriminic acid biosynthesis and connects pigmentation and antifungal activity of the yeast Metschnikowia pulcherrima.</title>
        <authorList>
            <person name="Gore-Lloyd D."/>
            <person name="Sumann I."/>
            <person name="Brachmann A.O."/>
            <person name="Schneeberger K."/>
            <person name="Ortiz-Merino R.A."/>
            <person name="Moreno-Beltran M."/>
            <person name="Schlaefli M."/>
            <person name="Kirner P."/>
            <person name="Santos Kron A."/>
            <person name="Wolfe K.H."/>
            <person name="Piel J."/>
            <person name="Ahrens C.H."/>
            <person name="Henk D."/>
            <person name="Freimoser F.M."/>
        </authorList>
    </citation>
    <scope>NUCLEOTIDE SEQUENCE [LARGE SCALE GENOMIC DNA]</scope>
    <source>
        <strain evidence="10">APC 1.2</strain>
    </source>
</reference>